<dbReference type="Gene3D" id="2.40.40.10">
    <property type="entry name" value="RlpA-like domain"/>
    <property type="match status" value="1"/>
</dbReference>
<dbReference type="STRING" id="1365824.V5ETD5"/>
<dbReference type="PANTHER" id="PTHR31836:SF25">
    <property type="entry name" value="RLPA-LIKE PROTEIN DOUBLE-PSI BETA-BARREL DOMAIN-CONTAINING PROTEIN"/>
    <property type="match status" value="1"/>
</dbReference>
<feature type="chain" id="PRO_5004732493" evidence="3">
    <location>
        <begin position="20"/>
        <end position="226"/>
    </location>
</feature>
<dbReference type="OrthoDB" id="623670at2759"/>
<reference evidence="5" key="1">
    <citation type="journal article" date="2013" name="Genome Announc.">
        <title>Draft genome sequence of Pseudozyma brasiliensis sp. nov. strain GHG001, a high producer of endo-1,4-xylanase isolated from an insect pest of sugarcane.</title>
        <authorList>
            <person name="Oliveira J.V.D.C."/>
            <person name="dos Santos R.A.C."/>
            <person name="Borges T.A."/>
            <person name="Riano-Pachon D.M."/>
            <person name="Goldman G.H."/>
        </authorList>
    </citation>
    <scope>NUCLEOTIDE SEQUENCE [LARGE SCALE GENOMIC DNA]</scope>
    <source>
        <strain evidence="5">GHG001</strain>
    </source>
</reference>
<keyword evidence="1 3" id="KW-0732">Signal</keyword>
<evidence type="ECO:0000256" key="1">
    <source>
        <dbReference type="ARBA" id="ARBA00022729"/>
    </source>
</evidence>
<dbReference type="AlphaFoldDB" id="V5ETD5"/>
<sequence length="226" mass="24547">MRFTTLALFSALVVAAASAQLPSGDVAASSSSSLLLARADAASSSSLINNLTLEKKDDSPAAVADTDADDDDDDDEEEDEEDSTVPLESRGRRHRKHSRHRSSRHRKKHRHAQKHHAKKPHRKGQYTTKDDGTYSGKGTFFKPNQGACGKWNTGADKIVALSADIYDQGDHCFDGVRICHGGKCVNAKVADLCPGCKHTSLDMSPSLFKELADPDVGVIDIQWSFT</sequence>
<dbReference type="eggNOG" id="ENOG502S6X4">
    <property type="taxonomic scope" value="Eukaryota"/>
</dbReference>
<dbReference type="InterPro" id="IPR036908">
    <property type="entry name" value="RlpA-like_sf"/>
</dbReference>
<evidence type="ECO:0000313" key="5">
    <source>
        <dbReference type="Proteomes" id="UP000019377"/>
    </source>
</evidence>
<dbReference type="SUPFAM" id="SSF50685">
    <property type="entry name" value="Barwin-like endoglucanases"/>
    <property type="match status" value="1"/>
</dbReference>
<evidence type="ECO:0000313" key="4">
    <source>
        <dbReference type="EMBL" id="EST05269.1"/>
    </source>
</evidence>
<dbReference type="CDD" id="cd22191">
    <property type="entry name" value="DPBB_RlpA_EXP_N-like"/>
    <property type="match status" value="1"/>
</dbReference>
<feature type="signal peptide" evidence="3">
    <location>
        <begin position="1"/>
        <end position="19"/>
    </location>
</feature>
<dbReference type="OMA" id="FFKPNQG"/>
<dbReference type="Proteomes" id="UP000019377">
    <property type="component" value="Unassembled WGS sequence"/>
</dbReference>
<dbReference type="HOGENOM" id="CLU_1225465_0_0_1"/>
<evidence type="ECO:0000256" key="3">
    <source>
        <dbReference type="SAM" id="SignalP"/>
    </source>
</evidence>
<feature type="compositionally biased region" description="Acidic residues" evidence="2">
    <location>
        <begin position="66"/>
        <end position="83"/>
    </location>
</feature>
<name>V5ETD5_KALBG</name>
<dbReference type="PANTHER" id="PTHR31836">
    <property type="match status" value="1"/>
</dbReference>
<keyword evidence="5" id="KW-1185">Reference proteome</keyword>
<proteinExistence type="predicted"/>
<feature type="compositionally biased region" description="Basic residues" evidence="2">
    <location>
        <begin position="91"/>
        <end position="124"/>
    </location>
</feature>
<dbReference type="GeneID" id="27421651"/>
<protein>
    <submittedName>
        <fullName evidence="4">Uncharacterized protein</fullName>
    </submittedName>
</protein>
<feature type="region of interest" description="Disordered" evidence="2">
    <location>
        <begin position="53"/>
        <end position="135"/>
    </location>
</feature>
<dbReference type="InterPro" id="IPR051477">
    <property type="entry name" value="Expansin_CellWall"/>
</dbReference>
<evidence type="ECO:0000256" key="2">
    <source>
        <dbReference type="SAM" id="MobiDB-lite"/>
    </source>
</evidence>
<accession>V5ETD5</accession>
<organism evidence="4 5">
    <name type="scientific">Kalmanozyma brasiliensis (strain GHG001)</name>
    <name type="common">Yeast</name>
    <name type="synonym">Pseudozyma brasiliensis</name>
    <dbReference type="NCBI Taxonomy" id="1365824"/>
    <lineage>
        <taxon>Eukaryota</taxon>
        <taxon>Fungi</taxon>
        <taxon>Dikarya</taxon>
        <taxon>Basidiomycota</taxon>
        <taxon>Ustilaginomycotina</taxon>
        <taxon>Ustilaginomycetes</taxon>
        <taxon>Ustilaginales</taxon>
        <taxon>Ustilaginaceae</taxon>
        <taxon>Kalmanozyma</taxon>
    </lineage>
</organism>
<dbReference type="RefSeq" id="XP_016290258.1">
    <property type="nucleotide sequence ID" value="XM_016438950.1"/>
</dbReference>
<gene>
    <name evidence="4" type="ORF">PSEUBRA_SCAF6g00820</name>
</gene>
<dbReference type="EMBL" id="KI545892">
    <property type="protein sequence ID" value="EST05269.1"/>
    <property type="molecule type" value="Genomic_DNA"/>
</dbReference>